<dbReference type="InterPro" id="IPR036884">
    <property type="entry name" value="2Fe-2S-bd_dom_sf"/>
</dbReference>
<dbReference type="PROSITE" id="PS51387">
    <property type="entry name" value="FAD_PCMH"/>
    <property type="match status" value="1"/>
</dbReference>
<dbReference type="Gene3D" id="3.30.390.50">
    <property type="entry name" value="CO dehydrogenase flavoprotein, C-terminal domain"/>
    <property type="match status" value="1"/>
</dbReference>
<evidence type="ECO:0000256" key="12">
    <source>
        <dbReference type="ARBA" id="ARBA00023014"/>
    </source>
</evidence>
<dbReference type="InterPro" id="IPR046867">
    <property type="entry name" value="AldOxase/xan_DH_MoCoBD2"/>
</dbReference>
<dbReference type="RefSeq" id="XP_055878472.1">
    <property type="nucleotide sequence ID" value="XM_056022497.1"/>
</dbReference>
<dbReference type="InterPro" id="IPR001041">
    <property type="entry name" value="2Fe-2S_ferredoxin-type"/>
</dbReference>
<dbReference type="InterPro" id="IPR002346">
    <property type="entry name" value="Mopterin_DH_FAD-bd"/>
</dbReference>
<dbReference type="PANTHER" id="PTHR45444:SF3">
    <property type="entry name" value="XANTHINE DEHYDROGENASE"/>
    <property type="match status" value="1"/>
</dbReference>
<dbReference type="PIRSF" id="PIRSF000127">
    <property type="entry name" value="Xanthine_DH"/>
    <property type="match status" value="1"/>
</dbReference>
<feature type="binding site" evidence="19">
    <location>
        <position position="453"/>
    </location>
    <ligand>
        <name>FAD</name>
        <dbReference type="ChEBI" id="CHEBI:57692"/>
    </ligand>
</feature>
<dbReference type="InterPro" id="IPR012675">
    <property type="entry name" value="Beta-grasp_dom_sf"/>
</dbReference>
<dbReference type="Pfam" id="PF02738">
    <property type="entry name" value="MoCoBD_1"/>
    <property type="match status" value="1"/>
</dbReference>
<dbReference type="Pfam" id="PF00111">
    <property type="entry name" value="Fer2"/>
    <property type="match status" value="1"/>
</dbReference>
<feature type="binding site" evidence="19">
    <location>
        <position position="367"/>
    </location>
    <ligand>
        <name>FAD</name>
        <dbReference type="ChEBI" id="CHEBI:57692"/>
    </ligand>
</feature>
<evidence type="ECO:0000259" key="22">
    <source>
        <dbReference type="PROSITE" id="PS51387"/>
    </source>
</evidence>
<keyword evidence="7 20" id="KW-0001">2Fe-2S</keyword>
<dbReference type="GO" id="GO:0005777">
    <property type="term" value="C:peroxisome"/>
    <property type="evidence" value="ECO:0007669"/>
    <property type="project" value="UniProtKB-SubCell"/>
</dbReference>
<feature type="binding site" evidence="19">
    <location>
        <begin position="287"/>
        <end position="294"/>
    </location>
    <ligand>
        <name>FAD</name>
        <dbReference type="ChEBI" id="CHEBI:57692"/>
    </ligand>
</feature>
<sequence>MGEPDISLGSGSSVLCFYVNGQKIEDSAPDPKMTLLTYLRDKLRLTGSKLGCGEGGCGACTVMVSRYSDDTDTVKHYSVNACLAPVCSMHGLAVTTVEGIGNINNIHPVQERIAKFHGSQCGFCTPGMVMSMYTLLRNNACPTVRELEEYLDGNLCRCTGYRAILDGFKTFTKEFTCSLGSQCCRNGNQSPVSSNGHVSPTDLINGDSLDKQNGYDVSHVQVLGPKVSNLKPHLPSQEPIFPPDLKINHNKYLGEIIQFSSTDVEWIQPKTLPQLLALKKNYPTAKLLVGNTEIGVDTKFKYMKFPVLISTTNIKELSKVQMTEAGLVVGGAVTLSRLISELNEAIATQPDYKTGIFVQFVEMLKWFASHQIRNVASVAGNIMTASPISDLNPLLLACGAQVSVKSLDRGSRVLNMDKGFFCGYRKTAVASDEVLVSVTIPFTKKGEIFAGYKQANRKEDDISITNAGMLVELNDNHTINKLTLAFGGMGITTLLASQTMEAVIGDKWNDSLLSKVCDLLAKDLPLDPGAPGGSSEYRRTLALSFFFKFYVSVSQKLNSYEADVSAIQPMENPTTRSIQVVGAVDSREKPLNFVGKSPYHVSALQQSTGEAIYIDDMAPVNGELHLSLVTSTKPFAKILRVDPSEALASAGVVDFLNASDIPGVNHLDIVMDKIFEDNEVTCQGQVIGAIVATSHECARNAVRLVKVDYEAKSPVIITIKDAIKHNSYFNAIKKITAGDVETSFKSCDHILEGEVRMNAQNHFYMETMSTRAIPGENGEMEIFTSTQNPTDIQLHMASILGVDCNKVVVRTKRIGGGFGGKETQTLLSAAPTVIAARKLGRPIRCILERDEDMITTGNRHPFLAKYKVGFTSKGKILALDLELYNNGGNSLDLSLAVMEKALLEIDSSYHFPNMRLIGRVCKTNIMSNTAFRAFGGVQGHWIAESIMDDVIAYLDLDPVKARELNFFQPGVLTHYNFPAGGEYLKTCWDMCLEQSHYYRKSKEIEEYNRQNRWKKKGMCIIPIKFGISFLQTHMNQAGALVHVYRDGSVLIAHSGIEMGQGLHIKIAQVASEVFQLPLSYIHISETSTNTVPNTQPTAASVSTDLNGMAVKAACETIIERLKPFIKTNPKGSWEQWIKDAYLGRVSLSATGFYRTPDVGYNMDKCIGQPFAYYTYGVACSIAQIDCLTGDHKLLSTDIVMDVGNSINPAIDVGQIEGAFVQGCGLMLLEDVKVNAEGYHLTRGPGYYKIPAFGNIPAEFNVSLVPDSPNPKAIFSSRGVGEPPLLLASSAFFAVKDAIRVARRENKENILFTLNSPALPANIRMACMDDLSKRFPLADPETYVPWTVDL</sequence>
<evidence type="ECO:0000256" key="2">
    <source>
        <dbReference type="ARBA" id="ARBA00004275"/>
    </source>
</evidence>
<accession>A0A9W2ZTZ5</accession>
<reference evidence="24" key="1">
    <citation type="submission" date="2025-08" db="UniProtKB">
        <authorList>
            <consortium name="RefSeq"/>
        </authorList>
    </citation>
    <scope>IDENTIFICATION</scope>
</reference>
<dbReference type="InterPro" id="IPR002888">
    <property type="entry name" value="2Fe-2S-bd"/>
</dbReference>
<keyword evidence="8 20" id="KW-0479">Metal-binding</keyword>
<dbReference type="FunFam" id="3.90.1170.50:FF:000001">
    <property type="entry name" value="Aldehyde oxidase 1"/>
    <property type="match status" value="1"/>
</dbReference>
<feature type="binding site" evidence="20">
    <location>
        <position position="82"/>
    </location>
    <ligand>
        <name>[2Fe-2S] cluster</name>
        <dbReference type="ChEBI" id="CHEBI:190135"/>
        <label>1</label>
    </ligand>
</feature>
<feature type="binding site" evidence="20">
    <location>
        <position position="124"/>
    </location>
    <ligand>
        <name>[2Fe-2S] cluster</name>
        <dbReference type="ChEBI" id="CHEBI:190135"/>
        <label>2</label>
    </ligand>
</feature>
<dbReference type="Pfam" id="PF20256">
    <property type="entry name" value="MoCoBD_2"/>
    <property type="match status" value="1"/>
</dbReference>
<dbReference type="SUPFAM" id="SSF56176">
    <property type="entry name" value="FAD-binding/transporter-associated domain-like"/>
    <property type="match status" value="1"/>
</dbReference>
<dbReference type="GeneID" id="106055410"/>
<evidence type="ECO:0000256" key="16">
    <source>
        <dbReference type="ARBA" id="ARBA00049017"/>
    </source>
</evidence>
<feature type="active site" description="Proton acceptor" evidence="18">
    <location>
        <position position="1281"/>
    </location>
</feature>
<evidence type="ECO:0000256" key="9">
    <source>
        <dbReference type="ARBA" id="ARBA00022827"/>
    </source>
</evidence>
<dbReference type="FunFam" id="3.30.365.10:FF:000003">
    <property type="entry name" value="Aldehyde oxidase 1"/>
    <property type="match status" value="1"/>
</dbReference>
<dbReference type="InterPro" id="IPR016208">
    <property type="entry name" value="Ald_Oxase/xanthine_DH-like"/>
</dbReference>
<evidence type="ECO:0000256" key="20">
    <source>
        <dbReference type="PIRSR" id="PIRSR000127-3"/>
    </source>
</evidence>
<dbReference type="SUPFAM" id="SSF56003">
    <property type="entry name" value="Molybdenum cofactor-binding domain"/>
    <property type="match status" value="1"/>
</dbReference>
<feature type="binding site" evidence="20">
    <location>
        <position position="60"/>
    </location>
    <ligand>
        <name>[2Fe-2S] cluster</name>
        <dbReference type="ChEBI" id="CHEBI:190135"/>
        <label>1</label>
    </ligand>
</feature>
<protein>
    <recommendedName>
        <fullName evidence="4">xanthine dehydrogenase</fullName>
        <ecNumber evidence="4">1.17.1.4</ecNumber>
    </recommendedName>
</protein>
<keyword evidence="13" id="KW-0520">NAD</keyword>
<dbReference type="OMA" id="FFRFYLY"/>
<dbReference type="PROSITE" id="PS51085">
    <property type="entry name" value="2FE2S_FER_2"/>
    <property type="match status" value="1"/>
</dbReference>
<dbReference type="Pfam" id="PF00941">
    <property type="entry name" value="FAD_binding_5"/>
    <property type="match status" value="1"/>
</dbReference>
<dbReference type="Gene3D" id="3.30.465.10">
    <property type="match status" value="1"/>
</dbReference>
<feature type="binding site" evidence="20">
    <location>
        <position position="57"/>
    </location>
    <ligand>
        <name>[2Fe-2S] cluster</name>
        <dbReference type="ChEBI" id="CHEBI:190135"/>
        <label>1</label>
    </ligand>
</feature>
<feature type="binding site" evidence="19">
    <location>
        <position position="435"/>
    </location>
    <ligand>
        <name>FAD</name>
        <dbReference type="ChEBI" id="CHEBI:57692"/>
    </ligand>
</feature>
<dbReference type="PANTHER" id="PTHR45444">
    <property type="entry name" value="XANTHINE DEHYDROGENASE"/>
    <property type="match status" value="1"/>
</dbReference>
<evidence type="ECO:0000256" key="6">
    <source>
        <dbReference type="ARBA" id="ARBA00022630"/>
    </source>
</evidence>
<feature type="binding site" evidence="20">
    <location>
        <position position="932"/>
    </location>
    <ligand>
        <name>Mo-molybdopterin</name>
        <dbReference type="ChEBI" id="CHEBI:71302"/>
    </ligand>
    <ligandPart>
        <name>Mo</name>
        <dbReference type="ChEBI" id="CHEBI:28685"/>
    </ligandPart>
</feature>
<feature type="domain" description="FAD-binding PCMH-type" evidence="22">
    <location>
        <begin position="259"/>
        <end position="445"/>
    </location>
</feature>
<dbReference type="Proteomes" id="UP001165740">
    <property type="component" value="Chromosome 3"/>
</dbReference>
<evidence type="ECO:0000256" key="15">
    <source>
        <dbReference type="ARBA" id="ARBA00034078"/>
    </source>
</evidence>
<dbReference type="GO" id="GO:0005506">
    <property type="term" value="F:iron ion binding"/>
    <property type="evidence" value="ECO:0007669"/>
    <property type="project" value="InterPro"/>
</dbReference>
<dbReference type="InterPro" id="IPR000674">
    <property type="entry name" value="Ald_Oxase/Xan_DH_a/b"/>
</dbReference>
<comment type="cofactor">
    <cofactor evidence="20">
        <name>[2Fe-2S] cluster</name>
        <dbReference type="ChEBI" id="CHEBI:190135"/>
    </cofactor>
    <text evidence="20">Binds 2 [2Fe-2S] clusters.</text>
</comment>
<comment type="cofactor">
    <cofactor evidence="20">
        <name>Mo-molybdopterin</name>
        <dbReference type="ChEBI" id="CHEBI:71302"/>
    </cofactor>
    <text evidence="20">Binds 1 Mo-molybdopterin (Mo-MPT) cofactor per subunit.</text>
</comment>
<feature type="binding site" evidence="20">
    <location>
        <position position="52"/>
    </location>
    <ligand>
        <name>[2Fe-2S] cluster</name>
        <dbReference type="ChEBI" id="CHEBI:190135"/>
        <label>1</label>
    </ligand>
</feature>
<keyword evidence="5 20" id="KW-0500">Molybdenum</keyword>
<dbReference type="InterPro" id="IPR008274">
    <property type="entry name" value="AldOxase/xan_DH_MoCoBD1"/>
</dbReference>
<dbReference type="InterPro" id="IPR016169">
    <property type="entry name" value="FAD-bd_PCMH_sub2"/>
</dbReference>
<comment type="catalytic activity">
    <reaction evidence="16">
        <text>xanthine + NAD(+) + H2O = urate + NADH + H(+)</text>
        <dbReference type="Rhea" id="RHEA:16669"/>
        <dbReference type="ChEBI" id="CHEBI:15377"/>
        <dbReference type="ChEBI" id="CHEBI:15378"/>
        <dbReference type="ChEBI" id="CHEBI:17712"/>
        <dbReference type="ChEBI" id="CHEBI:17775"/>
        <dbReference type="ChEBI" id="CHEBI:57540"/>
        <dbReference type="ChEBI" id="CHEBI:57945"/>
        <dbReference type="EC" id="1.17.1.4"/>
    </reaction>
</comment>
<dbReference type="SUPFAM" id="SSF54665">
    <property type="entry name" value="CO dehydrogenase molybdoprotein N-domain-like"/>
    <property type="match status" value="1"/>
</dbReference>
<gene>
    <name evidence="24" type="primary">LOC106055410</name>
</gene>
<keyword evidence="12 20" id="KW-0411">Iron-sulfur</keyword>
<comment type="cofactor">
    <cofactor evidence="15">
        <name>[2Fe-2S] cluster</name>
        <dbReference type="ChEBI" id="CHEBI:190135"/>
    </cofactor>
</comment>
<evidence type="ECO:0000256" key="17">
    <source>
        <dbReference type="ARBA" id="ARBA00049517"/>
    </source>
</evidence>
<dbReference type="GO" id="GO:0006145">
    <property type="term" value="P:purine nucleobase catabolic process"/>
    <property type="evidence" value="ECO:0007669"/>
    <property type="project" value="UniProtKB-ARBA"/>
</dbReference>
<dbReference type="Pfam" id="PF01799">
    <property type="entry name" value="Fer2_2"/>
    <property type="match status" value="1"/>
</dbReference>
<proteinExistence type="inferred from homology"/>
<feature type="binding site" evidence="19">
    <location>
        <position position="390"/>
    </location>
    <ligand>
        <name>FAD</name>
        <dbReference type="ChEBI" id="CHEBI:57692"/>
    </ligand>
</feature>
<evidence type="ECO:0000313" key="23">
    <source>
        <dbReference type="Proteomes" id="UP001165740"/>
    </source>
</evidence>
<feature type="binding site" evidence="20">
    <location>
        <position position="158"/>
    </location>
    <ligand>
        <name>[2Fe-2S] cluster</name>
        <dbReference type="ChEBI" id="CHEBI:190135"/>
        <label>2</label>
    </ligand>
</feature>
<evidence type="ECO:0000256" key="19">
    <source>
        <dbReference type="PIRSR" id="PIRSR000127-2"/>
    </source>
</evidence>
<dbReference type="SUPFAM" id="SSF47741">
    <property type="entry name" value="CO dehydrogenase ISP C-domain like"/>
    <property type="match status" value="1"/>
</dbReference>
<organism evidence="23 24">
    <name type="scientific">Biomphalaria glabrata</name>
    <name type="common">Bloodfluke planorb</name>
    <name type="synonym">Freshwater snail</name>
    <dbReference type="NCBI Taxonomy" id="6526"/>
    <lineage>
        <taxon>Eukaryota</taxon>
        <taxon>Metazoa</taxon>
        <taxon>Spiralia</taxon>
        <taxon>Lophotrochozoa</taxon>
        <taxon>Mollusca</taxon>
        <taxon>Gastropoda</taxon>
        <taxon>Heterobranchia</taxon>
        <taxon>Euthyneura</taxon>
        <taxon>Panpulmonata</taxon>
        <taxon>Hygrophila</taxon>
        <taxon>Lymnaeoidea</taxon>
        <taxon>Planorbidae</taxon>
        <taxon>Biomphalaria</taxon>
    </lineage>
</organism>
<feature type="domain" description="2Fe-2S ferredoxin-type" evidence="21">
    <location>
        <begin position="13"/>
        <end position="100"/>
    </location>
</feature>
<dbReference type="InterPro" id="IPR036856">
    <property type="entry name" value="Ald_Oxase/Xan_DH_a/b_sf"/>
</dbReference>
<dbReference type="Gene3D" id="3.90.1170.50">
    <property type="entry name" value="Aldehyde oxidase/xanthine dehydrogenase, a/b hammerhead"/>
    <property type="match status" value="1"/>
</dbReference>
<evidence type="ECO:0000256" key="13">
    <source>
        <dbReference type="ARBA" id="ARBA00023027"/>
    </source>
</evidence>
<dbReference type="Gene3D" id="3.30.43.10">
    <property type="entry name" value="Uridine Diphospho-n-acetylenolpyruvylglucosamine Reductase, domain 2"/>
    <property type="match status" value="1"/>
</dbReference>
<feature type="binding site" evidence="19">
    <location>
        <position position="822"/>
    </location>
    <ligand>
        <name>substrate</name>
    </ligand>
</feature>
<dbReference type="FunFam" id="3.30.365.10:FF:000002">
    <property type="entry name" value="Xanthine dehydrogenase oxidase"/>
    <property type="match status" value="1"/>
</dbReference>
<feature type="binding site" evidence="19">
    <location>
        <position position="934"/>
    </location>
    <ligand>
        <name>substrate</name>
    </ligand>
</feature>
<dbReference type="InterPro" id="IPR006058">
    <property type="entry name" value="2Fe2S_fd_BS"/>
</dbReference>
<feature type="binding site" evidence="20">
    <location>
        <position position="156"/>
    </location>
    <ligand>
        <name>[2Fe-2S] cluster</name>
        <dbReference type="ChEBI" id="CHEBI:190135"/>
        <label>2</label>
    </ligand>
</feature>
<evidence type="ECO:0000256" key="7">
    <source>
        <dbReference type="ARBA" id="ARBA00022714"/>
    </source>
</evidence>
<comment type="similarity">
    <text evidence="3">Belongs to the xanthine dehydrogenase family.</text>
</comment>
<dbReference type="InterPro" id="IPR014307">
    <property type="entry name" value="Xanthine_DH_ssu"/>
</dbReference>
<dbReference type="Gene3D" id="1.10.150.120">
    <property type="entry name" value="[2Fe-2S]-binding domain"/>
    <property type="match status" value="1"/>
</dbReference>
<feature type="binding site" evidence="19">
    <location>
        <begin position="377"/>
        <end position="381"/>
    </location>
    <ligand>
        <name>FAD</name>
        <dbReference type="ChEBI" id="CHEBI:57692"/>
    </ligand>
</feature>
<dbReference type="InterPro" id="IPR016166">
    <property type="entry name" value="FAD-bd_PCMH"/>
</dbReference>
<evidence type="ECO:0000256" key="3">
    <source>
        <dbReference type="ARBA" id="ARBA00006849"/>
    </source>
</evidence>
<dbReference type="FunFam" id="3.30.365.10:FF:000004">
    <property type="entry name" value="Xanthine dehydrogenase oxidase"/>
    <property type="match status" value="1"/>
</dbReference>
<evidence type="ECO:0000256" key="4">
    <source>
        <dbReference type="ARBA" id="ARBA00013123"/>
    </source>
</evidence>
<evidence type="ECO:0000256" key="11">
    <source>
        <dbReference type="ARBA" id="ARBA00023004"/>
    </source>
</evidence>
<evidence type="ECO:0000259" key="21">
    <source>
        <dbReference type="PROSITE" id="PS51085"/>
    </source>
</evidence>
<dbReference type="Pfam" id="PF03450">
    <property type="entry name" value="CO_deh_flav_C"/>
    <property type="match status" value="1"/>
</dbReference>
<dbReference type="Gene3D" id="3.30.365.10">
    <property type="entry name" value="Aldehyde oxidase/xanthine dehydrogenase, molybdopterin binding domain"/>
    <property type="match status" value="4"/>
</dbReference>
<dbReference type="PROSITE" id="PS00197">
    <property type="entry name" value="2FE2S_FER_1"/>
    <property type="match status" value="1"/>
</dbReference>
<keyword evidence="14" id="KW-0576">Peroxisome</keyword>
<dbReference type="OrthoDB" id="8300278at2759"/>
<evidence type="ECO:0000256" key="14">
    <source>
        <dbReference type="ARBA" id="ARBA00023140"/>
    </source>
</evidence>
<keyword evidence="9 19" id="KW-0274">FAD</keyword>
<dbReference type="GO" id="GO:0004854">
    <property type="term" value="F:xanthine dehydrogenase activity"/>
    <property type="evidence" value="ECO:0007669"/>
    <property type="project" value="UniProtKB-EC"/>
</dbReference>
<evidence type="ECO:0000256" key="18">
    <source>
        <dbReference type="PIRSR" id="PIRSR000127-1"/>
    </source>
</evidence>
<dbReference type="InterPro" id="IPR036010">
    <property type="entry name" value="2Fe-2S_ferredoxin-like_sf"/>
</dbReference>
<feature type="binding site" evidence="20">
    <location>
        <position position="1099"/>
    </location>
    <ligand>
        <name>Mo-molybdopterin</name>
        <dbReference type="ChEBI" id="CHEBI:71302"/>
    </ligand>
    <ligandPart>
        <name>Mo</name>
        <dbReference type="ChEBI" id="CHEBI:28685"/>
    </ligandPart>
</feature>
<dbReference type="NCBIfam" id="TIGR02963">
    <property type="entry name" value="xanthine_xdhA"/>
    <property type="match status" value="1"/>
</dbReference>
<dbReference type="GO" id="GO:0043546">
    <property type="term" value="F:molybdopterin cofactor binding"/>
    <property type="evidence" value="ECO:0007669"/>
    <property type="project" value="InterPro"/>
</dbReference>
<comment type="subcellular location">
    <subcellularLocation>
        <location evidence="2">Peroxisome</location>
    </subcellularLocation>
</comment>
<evidence type="ECO:0000313" key="24">
    <source>
        <dbReference type="RefSeq" id="XP_055878472.1"/>
    </source>
</evidence>
<dbReference type="InterPro" id="IPR022407">
    <property type="entry name" value="OxRdtase_Mopterin_BS"/>
</dbReference>
<name>A0A9W2ZTZ5_BIOGL</name>
<evidence type="ECO:0000256" key="5">
    <source>
        <dbReference type="ARBA" id="ARBA00022505"/>
    </source>
</evidence>
<comment type="catalytic activity">
    <reaction evidence="17">
        <text>hypoxanthine + NAD(+) + H2O = xanthine + NADH + H(+)</text>
        <dbReference type="Rhea" id="RHEA:24670"/>
        <dbReference type="ChEBI" id="CHEBI:15377"/>
        <dbReference type="ChEBI" id="CHEBI:15378"/>
        <dbReference type="ChEBI" id="CHEBI:17368"/>
        <dbReference type="ChEBI" id="CHEBI:17712"/>
        <dbReference type="ChEBI" id="CHEBI:57540"/>
        <dbReference type="ChEBI" id="CHEBI:57945"/>
        <dbReference type="EC" id="1.17.1.4"/>
    </reaction>
</comment>
<dbReference type="InterPro" id="IPR005107">
    <property type="entry name" value="CO_DH_flav_C"/>
</dbReference>
<dbReference type="FunFam" id="3.10.20.30:FF:000015">
    <property type="entry name" value="Aldehyde oxidase 1"/>
    <property type="match status" value="1"/>
</dbReference>
<keyword evidence="23" id="KW-1185">Reference proteome</keyword>
<dbReference type="SUPFAM" id="SSF54292">
    <property type="entry name" value="2Fe-2S ferredoxin-like"/>
    <property type="match status" value="1"/>
</dbReference>
<dbReference type="GO" id="GO:0071949">
    <property type="term" value="F:FAD binding"/>
    <property type="evidence" value="ECO:0007669"/>
    <property type="project" value="InterPro"/>
</dbReference>
<feature type="binding site" evidence="20">
    <location>
        <position position="818"/>
    </location>
    <ligand>
        <name>Mo-molybdopterin</name>
        <dbReference type="ChEBI" id="CHEBI:71302"/>
    </ligand>
    <ligandPart>
        <name>Mo</name>
        <dbReference type="ChEBI" id="CHEBI:28685"/>
    </ligandPart>
</feature>
<evidence type="ECO:0000256" key="1">
    <source>
        <dbReference type="ARBA" id="ARBA00001974"/>
    </source>
</evidence>
<keyword evidence="11 20" id="KW-0408">Iron</keyword>
<comment type="cofactor">
    <cofactor evidence="1 19">
        <name>FAD</name>
        <dbReference type="ChEBI" id="CHEBI:57692"/>
    </cofactor>
</comment>
<dbReference type="SUPFAM" id="SSF55447">
    <property type="entry name" value="CO dehydrogenase flavoprotein C-terminal domain-like"/>
    <property type="match status" value="1"/>
</dbReference>
<keyword evidence="6" id="KW-0285">Flavoprotein</keyword>
<dbReference type="InterPro" id="IPR036683">
    <property type="entry name" value="CO_DH_flav_C_dom_sf"/>
</dbReference>
<evidence type="ECO:0000256" key="10">
    <source>
        <dbReference type="ARBA" id="ARBA00023002"/>
    </source>
</evidence>
<dbReference type="SMART" id="SM01092">
    <property type="entry name" value="CO_deh_flav_C"/>
    <property type="match status" value="1"/>
</dbReference>
<keyword evidence="10" id="KW-0560">Oxidoreductase</keyword>
<feature type="binding site" evidence="20">
    <location>
        <position position="121"/>
    </location>
    <ligand>
        <name>[2Fe-2S] cluster</name>
        <dbReference type="ChEBI" id="CHEBI:190135"/>
        <label>2</label>
    </ligand>
</feature>
<evidence type="ECO:0000256" key="8">
    <source>
        <dbReference type="ARBA" id="ARBA00022723"/>
    </source>
</evidence>
<dbReference type="InterPro" id="IPR016167">
    <property type="entry name" value="FAD-bd_PCMH_sub1"/>
</dbReference>
<dbReference type="PROSITE" id="PS00559">
    <property type="entry name" value="MOLYBDOPTERIN_EUK"/>
    <property type="match status" value="1"/>
</dbReference>
<dbReference type="GO" id="GO:0051537">
    <property type="term" value="F:2 iron, 2 sulfur cluster binding"/>
    <property type="evidence" value="ECO:0007669"/>
    <property type="project" value="UniProtKB-KW"/>
</dbReference>
<dbReference type="EC" id="1.17.1.4" evidence="4"/>
<dbReference type="FunFam" id="3.30.43.10:FF:000001">
    <property type="entry name" value="Xanthine dehydrogenase/oxidase"/>
    <property type="match status" value="1"/>
</dbReference>
<dbReference type="InterPro" id="IPR036318">
    <property type="entry name" value="FAD-bd_PCMH-like_sf"/>
</dbReference>
<dbReference type="Pfam" id="PF01315">
    <property type="entry name" value="Ald_Xan_dh_C"/>
    <property type="match status" value="1"/>
</dbReference>
<dbReference type="SMART" id="SM01008">
    <property type="entry name" value="Ald_Xan_dh_C"/>
    <property type="match status" value="1"/>
</dbReference>
<feature type="binding site" evidence="20">
    <location>
        <position position="787"/>
    </location>
    <ligand>
        <name>Mo-molybdopterin</name>
        <dbReference type="ChEBI" id="CHEBI:71302"/>
    </ligand>
    <ligandPart>
        <name>Mo</name>
        <dbReference type="ChEBI" id="CHEBI:28685"/>
    </ligandPart>
</feature>
<dbReference type="Gene3D" id="3.10.20.30">
    <property type="match status" value="1"/>
</dbReference>
<dbReference type="InterPro" id="IPR037165">
    <property type="entry name" value="AldOxase/xan_DH_Mopterin-bd_sf"/>
</dbReference>
<dbReference type="FunFam" id="3.30.465.10:FF:000004">
    <property type="entry name" value="Xanthine dehydrogenase/oxidase"/>
    <property type="match status" value="1"/>
</dbReference>